<keyword evidence="1" id="KW-0812">Transmembrane</keyword>
<gene>
    <name evidence="2" type="ORF">CDAR_96991</name>
</gene>
<dbReference type="AlphaFoldDB" id="A0AAV4T833"/>
<feature type="transmembrane region" description="Helical" evidence="1">
    <location>
        <begin position="99"/>
        <end position="116"/>
    </location>
</feature>
<comment type="caution">
    <text evidence="2">The sequence shown here is derived from an EMBL/GenBank/DDBJ whole genome shotgun (WGS) entry which is preliminary data.</text>
</comment>
<proteinExistence type="predicted"/>
<keyword evidence="3" id="KW-1185">Reference proteome</keyword>
<evidence type="ECO:0000313" key="2">
    <source>
        <dbReference type="EMBL" id="GIY41057.1"/>
    </source>
</evidence>
<accession>A0AAV4T833</accession>
<reference evidence="2 3" key="1">
    <citation type="submission" date="2021-06" db="EMBL/GenBank/DDBJ databases">
        <title>Caerostris darwini draft genome.</title>
        <authorList>
            <person name="Kono N."/>
            <person name="Arakawa K."/>
        </authorList>
    </citation>
    <scope>NUCLEOTIDE SEQUENCE [LARGE SCALE GENOMIC DNA]</scope>
</reference>
<name>A0AAV4T833_9ARAC</name>
<organism evidence="2 3">
    <name type="scientific">Caerostris darwini</name>
    <dbReference type="NCBI Taxonomy" id="1538125"/>
    <lineage>
        <taxon>Eukaryota</taxon>
        <taxon>Metazoa</taxon>
        <taxon>Ecdysozoa</taxon>
        <taxon>Arthropoda</taxon>
        <taxon>Chelicerata</taxon>
        <taxon>Arachnida</taxon>
        <taxon>Araneae</taxon>
        <taxon>Araneomorphae</taxon>
        <taxon>Entelegynae</taxon>
        <taxon>Araneoidea</taxon>
        <taxon>Araneidae</taxon>
        <taxon>Caerostris</taxon>
    </lineage>
</organism>
<dbReference type="Proteomes" id="UP001054837">
    <property type="component" value="Unassembled WGS sequence"/>
</dbReference>
<keyword evidence="1" id="KW-0472">Membrane</keyword>
<evidence type="ECO:0000313" key="3">
    <source>
        <dbReference type="Proteomes" id="UP001054837"/>
    </source>
</evidence>
<sequence>MFQTETLGSDFHLRRANIYGIVCKSLRCKITLSSLAPGDTTIHPFAHPLPHSTQNEFFTFTVFLSTPQQFIHLWSETKVYFRALSHFGHKFVSLSPKRFLFNTMVSLFFLFFLPTIQAGKILKKRGPQEFSFPSF</sequence>
<protein>
    <submittedName>
        <fullName evidence="2">Uncharacterized protein</fullName>
    </submittedName>
</protein>
<evidence type="ECO:0000256" key="1">
    <source>
        <dbReference type="SAM" id="Phobius"/>
    </source>
</evidence>
<keyword evidence="1" id="KW-1133">Transmembrane helix</keyword>
<dbReference type="EMBL" id="BPLQ01009030">
    <property type="protein sequence ID" value="GIY41057.1"/>
    <property type="molecule type" value="Genomic_DNA"/>
</dbReference>